<dbReference type="PANTHER" id="PTHR31818">
    <property type="entry name" value="O-FUCOSYLTRANSFERASE 16"/>
    <property type="match status" value="1"/>
</dbReference>
<evidence type="ECO:0000313" key="1">
    <source>
        <dbReference type="EMBL" id="KAL3647297.1"/>
    </source>
</evidence>
<name>A0ABD3E057_9LAMI</name>
<organism evidence="1 2">
    <name type="scientific">Castilleja foliolosa</name>
    <dbReference type="NCBI Taxonomy" id="1961234"/>
    <lineage>
        <taxon>Eukaryota</taxon>
        <taxon>Viridiplantae</taxon>
        <taxon>Streptophyta</taxon>
        <taxon>Embryophyta</taxon>
        <taxon>Tracheophyta</taxon>
        <taxon>Spermatophyta</taxon>
        <taxon>Magnoliopsida</taxon>
        <taxon>eudicotyledons</taxon>
        <taxon>Gunneridae</taxon>
        <taxon>Pentapetalae</taxon>
        <taxon>asterids</taxon>
        <taxon>lamiids</taxon>
        <taxon>Lamiales</taxon>
        <taxon>Orobanchaceae</taxon>
        <taxon>Pedicularideae</taxon>
        <taxon>Castillejinae</taxon>
        <taxon>Castilleja</taxon>
    </lineage>
</organism>
<proteinExistence type="predicted"/>
<accession>A0ABD3E057</accession>
<reference evidence="2" key="1">
    <citation type="journal article" date="2024" name="IScience">
        <title>Strigolactones Initiate the Formation of Haustorium-like Structures in Castilleja.</title>
        <authorList>
            <person name="Buerger M."/>
            <person name="Peterson D."/>
            <person name="Chory J."/>
        </authorList>
    </citation>
    <scope>NUCLEOTIDE SEQUENCE [LARGE SCALE GENOMIC DNA]</scope>
</reference>
<keyword evidence="2" id="KW-1185">Reference proteome</keyword>
<protein>
    <submittedName>
        <fullName evidence="1">Uncharacterized protein</fullName>
    </submittedName>
</protein>
<dbReference type="EMBL" id="JAVIJP010000009">
    <property type="protein sequence ID" value="KAL3647297.1"/>
    <property type="molecule type" value="Genomic_DNA"/>
</dbReference>
<gene>
    <name evidence="1" type="ORF">CASFOL_008265</name>
</gene>
<evidence type="ECO:0000313" key="2">
    <source>
        <dbReference type="Proteomes" id="UP001632038"/>
    </source>
</evidence>
<dbReference type="AlphaFoldDB" id="A0ABD3E057"/>
<dbReference type="PANTHER" id="PTHR31818:SF3">
    <property type="entry name" value="O-FUCOSYLTRANSFERASE 29"/>
    <property type="match status" value="1"/>
</dbReference>
<dbReference type="Proteomes" id="UP001632038">
    <property type="component" value="Unassembled WGS sequence"/>
</dbReference>
<comment type="caution">
    <text evidence="1">The sequence shown here is derived from an EMBL/GenBank/DDBJ whole genome shotgun (WGS) entry which is preliminary data.</text>
</comment>
<sequence>MGHKMTIKPNAKRLSALFAARDKMEWNAFSKKVKSCQRGFMGEPEDMRPGRGEFHEYPSACICQKPFKYSDVSKNIKFDRFLNVSAKEFSYEYIGNEEPRRKKRIPKNKTVSIVEETFRDDFLSSD</sequence>